<keyword evidence="4" id="KW-1185">Reference proteome</keyword>
<feature type="chain" id="PRO_5045678049" description="SGNH hydrolase-type esterase domain-containing protein" evidence="1">
    <location>
        <begin position="35"/>
        <end position="282"/>
    </location>
</feature>
<keyword evidence="1" id="KW-0732">Signal</keyword>
<organism evidence="3 4">
    <name type="scientific">Ktedonobacter robiniae</name>
    <dbReference type="NCBI Taxonomy" id="2778365"/>
    <lineage>
        <taxon>Bacteria</taxon>
        <taxon>Bacillati</taxon>
        <taxon>Chloroflexota</taxon>
        <taxon>Ktedonobacteria</taxon>
        <taxon>Ktedonobacterales</taxon>
        <taxon>Ktedonobacteraceae</taxon>
        <taxon>Ktedonobacter</taxon>
    </lineage>
</organism>
<name>A0ABQ3UFQ7_9CHLR</name>
<evidence type="ECO:0000256" key="1">
    <source>
        <dbReference type="SAM" id="SignalP"/>
    </source>
</evidence>
<sequence length="282" mass="30664">MLEKTFLRKQFPLRRLATSLLLTMLLSLTFSVGAASAHAQVTLVGPKQHYLAVGDSLAFGFQPDLDFSHGYADYLYSNLKGHGTTSLANFACPGETSTTMIKGGCPYSYLRKYPYVGDQLDAALLYLYLNPGKVSPVTLDIGANDIKGSLNTSTCATDVASFNAELAQLDANLTQVILPKIRAALTVNGVVTGDIVLMNYYDPYQNICPNSVPYTQLVNQHLAQDVAGYGLIADVFSRFGGTTTPNPNICTYTWMCSVFKDIHSKDAGYQVIAQTFEDTLGY</sequence>
<dbReference type="InterPro" id="IPR036514">
    <property type="entry name" value="SGNH_hydro_sf"/>
</dbReference>
<dbReference type="CDD" id="cd00229">
    <property type="entry name" value="SGNH_hydrolase"/>
    <property type="match status" value="1"/>
</dbReference>
<dbReference type="Gene3D" id="3.40.50.1110">
    <property type="entry name" value="SGNH hydrolase"/>
    <property type="match status" value="1"/>
</dbReference>
<feature type="domain" description="SGNH hydrolase-type esterase" evidence="2">
    <location>
        <begin position="52"/>
        <end position="271"/>
    </location>
</feature>
<evidence type="ECO:0000313" key="4">
    <source>
        <dbReference type="Proteomes" id="UP000654345"/>
    </source>
</evidence>
<proteinExistence type="predicted"/>
<dbReference type="SUPFAM" id="SSF52266">
    <property type="entry name" value="SGNH hydrolase"/>
    <property type="match status" value="1"/>
</dbReference>
<evidence type="ECO:0000259" key="2">
    <source>
        <dbReference type="Pfam" id="PF13472"/>
    </source>
</evidence>
<feature type="signal peptide" evidence="1">
    <location>
        <begin position="1"/>
        <end position="34"/>
    </location>
</feature>
<dbReference type="Proteomes" id="UP000654345">
    <property type="component" value="Unassembled WGS sequence"/>
</dbReference>
<gene>
    <name evidence="3" type="ORF">KSB_00360</name>
</gene>
<dbReference type="RefSeq" id="WP_201368557.1">
    <property type="nucleotide sequence ID" value="NZ_BNJG01000001.1"/>
</dbReference>
<accession>A0ABQ3UFQ7</accession>
<dbReference type="InterPro" id="IPR013830">
    <property type="entry name" value="SGNH_hydro"/>
</dbReference>
<protein>
    <recommendedName>
        <fullName evidence="2">SGNH hydrolase-type esterase domain-containing protein</fullName>
    </recommendedName>
</protein>
<dbReference type="Pfam" id="PF13472">
    <property type="entry name" value="Lipase_GDSL_2"/>
    <property type="match status" value="1"/>
</dbReference>
<evidence type="ECO:0000313" key="3">
    <source>
        <dbReference type="EMBL" id="GHO51561.1"/>
    </source>
</evidence>
<reference evidence="3 4" key="1">
    <citation type="journal article" date="2021" name="Int. J. Syst. Evol. Microbiol.">
        <title>Reticulibacter mediterranei gen. nov., sp. nov., within the new family Reticulibacteraceae fam. nov., and Ktedonospora formicarum gen. nov., sp. nov., Ktedonobacter robiniae sp. nov., Dictyobacter formicarum sp. nov. and Dictyobacter arantiisoli sp. nov., belonging to the class Ktedonobacteria.</title>
        <authorList>
            <person name="Yabe S."/>
            <person name="Zheng Y."/>
            <person name="Wang C.M."/>
            <person name="Sakai Y."/>
            <person name="Abe K."/>
            <person name="Yokota A."/>
            <person name="Donadio S."/>
            <person name="Cavaletti L."/>
            <person name="Monciardini P."/>
        </authorList>
    </citation>
    <scope>NUCLEOTIDE SEQUENCE [LARGE SCALE GENOMIC DNA]</scope>
    <source>
        <strain evidence="3 4">SOSP1-30</strain>
    </source>
</reference>
<dbReference type="EMBL" id="BNJG01000001">
    <property type="protein sequence ID" value="GHO51561.1"/>
    <property type="molecule type" value="Genomic_DNA"/>
</dbReference>
<comment type="caution">
    <text evidence="3">The sequence shown here is derived from an EMBL/GenBank/DDBJ whole genome shotgun (WGS) entry which is preliminary data.</text>
</comment>